<feature type="region of interest" description="Disordered" evidence="11">
    <location>
        <begin position="407"/>
        <end position="439"/>
    </location>
</feature>
<reference evidence="13 14" key="1">
    <citation type="journal article" date="2018" name="Mol. Biol. Evol.">
        <title>Broad Genomic Sampling Reveals a Smut Pathogenic Ancestry of the Fungal Clade Ustilaginomycotina.</title>
        <authorList>
            <person name="Kijpornyongpan T."/>
            <person name="Mondo S.J."/>
            <person name="Barry K."/>
            <person name="Sandor L."/>
            <person name="Lee J."/>
            <person name="Lipzen A."/>
            <person name="Pangilinan J."/>
            <person name="LaButti K."/>
            <person name="Hainaut M."/>
            <person name="Henrissat B."/>
            <person name="Grigoriev I.V."/>
            <person name="Spatafora J.W."/>
            <person name="Aime M.C."/>
        </authorList>
    </citation>
    <scope>NUCLEOTIDE SEQUENCE [LARGE SCALE GENOMIC DNA]</scope>
    <source>
        <strain evidence="13 14">MCA 4198</strain>
    </source>
</reference>
<evidence type="ECO:0000256" key="6">
    <source>
        <dbReference type="ARBA" id="ARBA00023054"/>
    </source>
</evidence>
<dbReference type="InterPro" id="IPR001752">
    <property type="entry name" value="Kinesin_motor_dom"/>
</dbReference>
<sequence length="970" mass="107271">MSGNVKVVSRFRPPNALELREGGDIVVEFDGELGANDHNSVKVKGATSEAGGFVFDKVFDMQTRQQDVFEYGIKETVDDVINGYNGTIFAYGQTGSGKTFTMMGSDIDDDNLKGIIPRITEQIFDSIMASPPNLEYLVKVSYMEIYMEKIRDLLAPQNDNLQIHEEKNRGVYVKGLSDFYVGGQEDVYAIMKQGGASRAVSSTNMNAESSRSHSIFLITIQQRNTETGSQKTGNLYLVDLAGSEKVGKTGASGQTLEEAKKINKSLSALGMVINALTDGKSSHIPYRDSKLTRILQESLGGNSRTTLIINCSPCAYNVDETISTLRFGVRAKSIKNKARVNAELSPAELKMLLKKAQADLAKYQNHCQSLEAELKTWRSGGKVPEAEWADLGKASSIAPAAEAPASVAAKSSAARPQTPAGLRDLASRPETPTAVSMDKDEREEFLRRENELGDQIAEKESALKTAEAALREARDELNFYKEQEGTLSKDNKSMAGEINEIKLQLERVTYEHKEAGITMDILKEQNQDLTAELEEVRKSLNDTARGAGGQKDPSQEGKERKKQERMAKMMADFNAGIVSDKEEQIRESLAKLELASQEAGSNGLSADDITTLREQLLESQTLVREQHERVRQAQEENELLVARRDEMETRLAQLEAEYEELLDKTIADEDNAAAANDGVIAELRTKLETQYASKRDAQASEISDLKKQIELKAKETMSLQAANESLKGANEELKRAFAVTTASVEGGKNLAESAREMERVRKTMTTQLAEFDNMKKSLMRDLQNRCEKVVELEISLDESKEQYNNVVRSSNSKAQQKKMAFLERNLEQLTNVQKQLVEQNSTLKKEVAIAERKLLARNERIQALDAHLQDSKEKLEVQNRHYEDQLASVKQMLNQARELKNSQAGGMAMGFGRIAKPLRGGGPQAPANTGVPQPGPHAPVRYPNIGNAQPGGYDANSPKGRSSWFFSSSK</sequence>
<dbReference type="EMBL" id="KZ819638">
    <property type="protein sequence ID" value="PWN88574.1"/>
    <property type="molecule type" value="Genomic_DNA"/>
</dbReference>
<dbReference type="InterPro" id="IPR036961">
    <property type="entry name" value="Kinesin_motor_dom_sf"/>
</dbReference>
<dbReference type="SMART" id="SM00129">
    <property type="entry name" value="KISc"/>
    <property type="match status" value="1"/>
</dbReference>
<feature type="coiled-coil region" evidence="10">
    <location>
        <begin position="449"/>
        <end position="539"/>
    </location>
</feature>
<gene>
    <name evidence="13" type="ORF">FA10DRAFT_166627</name>
</gene>
<keyword evidence="7 9" id="KW-0505">Motor protein</keyword>
<dbReference type="InterPro" id="IPR059182">
    <property type="entry name" value="Khc_C"/>
</dbReference>
<dbReference type="InterPro" id="IPR027417">
    <property type="entry name" value="P-loop_NTPase"/>
</dbReference>
<dbReference type="InterPro" id="IPR027640">
    <property type="entry name" value="Kinesin-like_fam"/>
</dbReference>
<dbReference type="STRING" id="215250.A0A316YIB6"/>
<keyword evidence="3" id="KW-0493">Microtubule</keyword>
<dbReference type="GeneID" id="37040109"/>
<feature type="region of interest" description="Disordered" evidence="11">
    <location>
        <begin position="541"/>
        <end position="565"/>
    </location>
</feature>
<evidence type="ECO:0000313" key="13">
    <source>
        <dbReference type="EMBL" id="PWN88574.1"/>
    </source>
</evidence>
<dbReference type="OrthoDB" id="3176171at2759"/>
<dbReference type="GO" id="GO:0005524">
    <property type="term" value="F:ATP binding"/>
    <property type="evidence" value="ECO:0007669"/>
    <property type="project" value="UniProtKB-UniRule"/>
</dbReference>
<evidence type="ECO:0000256" key="5">
    <source>
        <dbReference type="ARBA" id="ARBA00022840"/>
    </source>
</evidence>
<evidence type="ECO:0000256" key="8">
    <source>
        <dbReference type="ARBA" id="ARBA00023212"/>
    </source>
</evidence>
<organism evidence="13 14">
    <name type="scientific">Acaromyces ingoldii</name>
    <dbReference type="NCBI Taxonomy" id="215250"/>
    <lineage>
        <taxon>Eukaryota</taxon>
        <taxon>Fungi</taxon>
        <taxon>Dikarya</taxon>
        <taxon>Basidiomycota</taxon>
        <taxon>Ustilaginomycotina</taxon>
        <taxon>Exobasidiomycetes</taxon>
        <taxon>Exobasidiales</taxon>
        <taxon>Cryptobasidiaceae</taxon>
        <taxon>Acaromyces</taxon>
    </lineage>
</organism>
<keyword evidence="4 9" id="KW-0547">Nucleotide-binding</keyword>
<dbReference type="Proteomes" id="UP000245768">
    <property type="component" value="Unassembled WGS sequence"/>
</dbReference>
<name>A0A316YIB6_9BASI</name>
<dbReference type="GO" id="GO:0007018">
    <property type="term" value="P:microtubule-based movement"/>
    <property type="evidence" value="ECO:0007669"/>
    <property type="project" value="InterPro"/>
</dbReference>
<proteinExistence type="inferred from homology"/>
<dbReference type="FunFam" id="3.40.850.10:FF:000031">
    <property type="entry name" value="Kinesin-like protein"/>
    <property type="match status" value="1"/>
</dbReference>
<feature type="domain" description="Kinesin motor" evidence="12">
    <location>
        <begin position="4"/>
        <end position="334"/>
    </location>
</feature>
<dbReference type="PROSITE" id="PS50067">
    <property type="entry name" value="KINESIN_MOTOR_2"/>
    <property type="match status" value="1"/>
</dbReference>
<dbReference type="SUPFAM" id="SSF52540">
    <property type="entry name" value="P-loop containing nucleoside triphosphate hydrolases"/>
    <property type="match status" value="1"/>
</dbReference>
<evidence type="ECO:0000256" key="11">
    <source>
        <dbReference type="SAM" id="MobiDB-lite"/>
    </source>
</evidence>
<evidence type="ECO:0000313" key="14">
    <source>
        <dbReference type="Proteomes" id="UP000245768"/>
    </source>
</evidence>
<accession>A0A316YIB6</accession>
<evidence type="ECO:0000256" key="3">
    <source>
        <dbReference type="ARBA" id="ARBA00022701"/>
    </source>
</evidence>
<dbReference type="PANTHER" id="PTHR47968">
    <property type="entry name" value="CENTROMERE PROTEIN E"/>
    <property type="match status" value="1"/>
</dbReference>
<feature type="coiled-coil region" evidence="10">
    <location>
        <begin position="623"/>
        <end position="671"/>
    </location>
</feature>
<feature type="region of interest" description="Disordered" evidence="11">
    <location>
        <begin position="915"/>
        <end position="970"/>
    </location>
</feature>
<feature type="compositionally biased region" description="Basic and acidic residues" evidence="11">
    <location>
        <begin position="553"/>
        <end position="565"/>
    </location>
</feature>
<keyword evidence="8" id="KW-0206">Cytoskeleton</keyword>
<keyword evidence="14" id="KW-1185">Reference proteome</keyword>
<dbReference type="CDD" id="cd23649">
    <property type="entry name" value="Khc_CBD_cc"/>
    <property type="match status" value="1"/>
</dbReference>
<evidence type="ECO:0000256" key="10">
    <source>
        <dbReference type="SAM" id="Coils"/>
    </source>
</evidence>
<feature type="coiled-coil region" evidence="10">
    <location>
        <begin position="812"/>
        <end position="902"/>
    </location>
</feature>
<evidence type="ECO:0000256" key="1">
    <source>
        <dbReference type="ARBA" id="ARBA00004245"/>
    </source>
</evidence>
<keyword evidence="6 10" id="KW-0175">Coiled coil</keyword>
<dbReference type="PRINTS" id="PR00380">
    <property type="entry name" value="KINESINHEAVY"/>
</dbReference>
<keyword evidence="2" id="KW-0963">Cytoplasm</keyword>
<evidence type="ECO:0000256" key="4">
    <source>
        <dbReference type="ARBA" id="ARBA00022741"/>
    </source>
</evidence>
<protein>
    <submittedName>
        <fullName evidence="13">Kinesin motor protein</fullName>
    </submittedName>
</protein>
<dbReference type="Gene3D" id="3.40.850.10">
    <property type="entry name" value="Kinesin motor domain"/>
    <property type="match status" value="1"/>
</dbReference>
<dbReference type="GO" id="GO:0003777">
    <property type="term" value="F:microtubule motor activity"/>
    <property type="evidence" value="ECO:0007669"/>
    <property type="project" value="InterPro"/>
</dbReference>
<keyword evidence="5 9" id="KW-0067">ATP-binding</keyword>
<dbReference type="InParanoid" id="A0A316YIB6"/>
<comment type="similarity">
    <text evidence="9">Belongs to the TRAFAC class myosin-kinesin ATPase superfamily. Kinesin family.</text>
</comment>
<dbReference type="Pfam" id="PF00225">
    <property type="entry name" value="Kinesin"/>
    <property type="match status" value="1"/>
</dbReference>
<dbReference type="CDD" id="cd01369">
    <property type="entry name" value="KISc_KHC_KIF5"/>
    <property type="match status" value="1"/>
</dbReference>
<evidence type="ECO:0000256" key="9">
    <source>
        <dbReference type="PROSITE-ProRule" id="PRU00283"/>
    </source>
</evidence>
<dbReference type="AlphaFoldDB" id="A0A316YIB6"/>
<comment type="subcellular location">
    <subcellularLocation>
        <location evidence="1">Cytoplasm</location>
        <location evidence="1">Cytoskeleton</location>
    </subcellularLocation>
</comment>
<feature type="binding site" evidence="9">
    <location>
        <begin position="92"/>
        <end position="99"/>
    </location>
    <ligand>
        <name>ATP</name>
        <dbReference type="ChEBI" id="CHEBI:30616"/>
    </ligand>
</feature>
<evidence type="ECO:0000256" key="2">
    <source>
        <dbReference type="ARBA" id="ARBA00022490"/>
    </source>
</evidence>
<dbReference type="PANTHER" id="PTHR47968:SF75">
    <property type="entry name" value="CENTROMERE-ASSOCIATED PROTEIN E"/>
    <property type="match status" value="1"/>
</dbReference>
<dbReference type="GO" id="GO:0008017">
    <property type="term" value="F:microtubule binding"/>
    <property type="evidence" value="ECO:0007669"/>
    <property type="project" value="InterPro"/>
</dbReference>
<evidence type="ECO:0000259" key="12">
    <source>
        <dbReference type="PROSITE" id="PS50067"/>
    </source>
</evidence>
<dbReference type="RefSeq" id="XP_025375772.1">
    <property type="nucleotide sequence ID" value="XM_025518193.1"/>
</dbReference>
<evidence type="ECO:0000256" key="7">
    <source>
        <dbReference type="ARBA" id="ARBA00023175"/>
    </source>
</evidence>
<dbReference type="GO" id="GO:0005874">
    <property type="term" value="C:microtubule"/>
    <property type="evidence" value="ECO:0007669"/>
    <property type="project" value="UniProtKB-KW"/>
</dbReference>